<evidence type="ECO:0000256" key="2">
    <source>
        <dbReference type="ARBA" id="ARBA00023136"/>
    </source>
</evidence>
<name>A0A178IPG3_9BACT</name>
<dbReference type="GO" id="GO:0030246">
    <property type="term" value="F:carbohydrate binding"/>
    <property type="evidence" value="ECO:0007669"/>
    <property type="project" value="InterPro"/>
</dbReference>
<comment type="subcellular location">
    <subcellularLocation>
        <location evidence="1 4">Cell outer membrane</location>
    </subcellularLocation>
</comment>
<dbReference type="InterPro" id="IPR010104">
    <property type="entry name" value="TonB_rcpt_bac"/>
</dbReference>
<dbReference type="GO" id="GO:0009279">
    <property type="term" value="C:cell outer membrane"/>
    <property type="evidence" value="ECO:0007669"/>
    <property type="project" value="UniProtKB-SubCell"/>
</dbReference>
<dbReference type="InterPro" id="IPR036942">
    <property type="entry name" value="Beta-barrel_TonB_sf"/>
</dbReference>
<dbReference type="AlphaFoldDB" id="A0A178IPG3"/>
<accession>A0A178IPG3</accession>
<organism evidence="7 8">
    <name type="scientific">Termitidicoccus mucosus</name>
    <dbReference type="NCBI Taxonomy" id="1184151"/>
    <lineage>
        <taxon>Bacteria</taxon>
        <taxon>Pseudomonadati</taxon>
        <taxon>Verrucomicrobiota</taxon>
        <taxon>Opitutia</taxon>
        <taxon>Opitutales</taxon>
        <taxon>Opitutaceae</taxon>
        <taxon>Termitidicoccus</taxon>
    </lineage>
</organism>
<evidence type="ECO:0000259" key="6">
    <source>
        <dbReference type="Pfam" id="PF07715"/>
    </source>
</evidence>
<keyword evidence="2 4" id="KW-0472">Membrane</keyword>
<evidence type="ECO:0000256" key="1">
    <source>
        <dbReference type="ARBA" id="ARBA00004442"/>
    </source>
</evidence>
<feature type="domain" description="TonB-dependent receptor-like beta-barrel" evidence="5">
    <location>
        <begin position="443"/>
        <end position="1037"/>
    </location>
</feature>
<gene>
    <name evidence="7" type="ORF">AW736_05670</name>
</gene>
<dbReference type="Pfam" id="PF13620">
    <property type="entry name" value="CarboxypepD_reg"/>
    <property type="match status" value="1"/>
</dbReference>
<dbReference type="Gene3D" id="2.60.40.1120">
    <property type="entry name" value="Carboxypeptidase-like, regulatory domain"/>
    <property type="match status" value="1"/>
</dbReference>
<comment type="caution">
    <text evidence="7">The sequence shown here is derived from an EMBL/GenBank/DDBJ whole genome shotgun (WGS) entry which is preliminary data.</text>
</comment>
<dbReference type="EMBL" id="LRRQ01000043">
    <property type="protein sequence ID" value="OAM90986.1"/>
    <property type="molecule type" value="Genomic_DNA"/>
</dbReference>
<keyword evidence="8" id="KW-1185">Reference proteome</keyword>
<dbReference type="PANTHER" id="PTHR40980:SF4">
    <property type="entry name" value="TONB-DEPENDENT RECEPTOR-LIKE BETA-BARREL DOMAIN-CONTAINING PROTEIN"/>
    <property type="match status" value="1"/>
</dbReference>
<dbReference type="Gene3D" id="2.170.130.10">
    <property type="entry name" value="TonB-dependent receptor, plug domain"/>
    <property type="match status" value="1"/>
</dbReference>
<evidence type="ECO:0000256" key="4">
    <source>
        <dbReference type="RuleBase" id="RU003357"/>
    </source>
</evidence>
<dbReference type="InterPro" id="IPR012910">
    <property type="entry name" value="Plug_dom"/>
</dbReference>
<dbReference type="Pfam" id="PF07715">
    <property type="entry name" value="Plug"/>
    <property type="match status" value="1"/>
</dbReference>
<keyword evidence="3" id="KW-0998">Cell outer membrane</keyword>
<dbReference type="InterPro" id="IPR037066">
    <property type="entry name" value="Plug_dom_sf"/>
</dbReference>
<dbReference type="InterPro" id="IPR000531">
    <property type="entry name" value="Beta-barrel_TonB"/>
</dbReference>
<sequence length="1075" mass="122236">MLALACVLPLALLAQENNTGVIEGRVSSRADQKYLVNARITIDGTHYQDLTNDYGEYRIAGIPAGEVTVTALFSGLNPKSYRITLAPGARVTQDFELSTSEVDSLGSTVLLEKFEVVSTRDTANNIIATNEQRFAQNIKTVIETDAFGDVTSGNIGEFLKFMPGVAVDYDNADPNSVSVRGFGSAYTAVTTDGMSMANAASGSETRTFEFDQTSINNVSRIEVTKVPLPSQRADSLGGQVNLVPKNAFERRKMSFNFRAAAGINSENLDFFRKTPGPQYGNTYKIKPNFDFDLTIPFSKKFGIVLTGMRTEQYNEQHRSQMEWQFNRVPDEFSGSDRSKYANNPTIVELIDSRNLRTDPYLRNYRMQDSPKAQIKNSLGLRADWKIARNHTLSAFYQFGSSEAHTGTRDIQWDMKEYVVYHPTLRPDGTIDPSILRRWGYDEMYGGYYTMSTTGNRAKIKHNSGLNDKYGITNTLNLRYRYTGNNWEFDAALNGSFARSWERDMSNGHFSNSATELVGEVERLLIGGIQKQDAPTVLKGYRIDGTLIDVFDLTNYTVKTVTTNPKDARDEFKTGQFNIKRNLNMFPFYATLKSGGEIREQYREIVQQRAFLEYNPTDGRPNQAIDFLDVPYSTKEQAWGMPHMPTPSPYLLYQAYLEDLQRPEGSRFFTLPPGREKDALESNYRNNGSFNEKVTSFYVQLDAKFFDNRLSIATGFRYEMTEDRGKGSYMPNYKILDPNNPDRYLTDEELEDGDYDAQMVDFIKKNWKFNGVNTYRTYGDIYPSFHANFNITGNMIARFAYSMTLGRPDLKNIMPNNIKYETEIDEEMNEPYTIVKCNNPALKPYEANNYDLSLEYYLQNGGMLSGAVFYKSISGFFGQERVQGTTAMLRQVGAPPGLNNPILIMPINLDDMTTVQGAEVAMRMPLSFIPGIGRYVNVFANATVLDMRANYRANFGGFIEQTANWGINIITPRLVLRLNWNYRGRQKTDAQEGTAYQDEDSLDFQGYYEYVAPRLMVDMNLEYKLNKRINFFMNARNLTNERLVLERYNDLSPDYAKTYRAMEYGVQITAGIKGSF</sequence>
<evidence type="ECO:0000313" key="8">
    <source>
        <dbReference type="Proteomes" id="UP000078486"/>
    </source>
</evidence>
<evidence type="ECO:0000259" key="5">
    <source>
        <dbReference type="Pfam" id="PF00593"/>
    </source>
</evidence>
<dbReference type="NCBIfam" id="TIGR01782">
    <property type="entry name" value="TonB-Xanth-Caul"/>
    <property type="match status" value="1"/>
</dbReference>
<keyword evidence="4" id="KW-0798">TonB box</keyword>
<dbReference type="PANTHER" id="PTHR40980">
    <property type="entry name" value="PLUG DOMAIN-CONTAINING PROTEIN"/>
    <property type="match status" value="1"/>
</dbReference>
<evidence type="ECO:0000313" key="7">
    <source>
        <dbReference type="EMBL" id="OAM90986.1"/>
    </source>
</evidence>
<proteinExistence type="inferred from homology"/>
<dbReference type="Proteomes" id="UP000078486">
    <property type="component" value="Unassembled WGS sequence"/>
</dbReference>
<dbReference type="Pfam" id="PF00593">
    <property type="entry name" value="TonB_dep_Rec_b-barrel"/>
    <property type="match status" value="1"/>
</dbReference>
<dbReference type="SUPFAM" id="SSF49452">
    <property type="entry name" value="Starch-binding domain-like"/>
    <property type="match status" value="1"/>
</dbReference>
<reference evidence="7 8" key="1">
    <citation type="submission" date="2016-01" db="EMBL/GenBank/DDBJ databases">
        <title>High potential of lignocellulose degradation of a new Verrucomicrobia species.</title>
        <authorList>
            <person name="Wang Y."/>
            <person name="Shi Y."/>
            <person name="Qiu Z."/>
            <person name="Liu S."/>
            <person name="Yang H."/>
        </authorList>
    </citation>
    <scope>NUCLEOTIDE SEQUENCE [LARGE SCALE GENOMIC DNA]</scope>
    <source>
        <strain evidence="7 8">TSB47</strain>
    </source>
</reference>
<dbReference type="STRING" id="1184151.AW736_05670"/>
<evidence type="ECO:0008006" key="9">
    <source>
        <dbReference type="Google" id="ProtNLM"/>
    </source>
</evidence>
<dbReference type="SUPFAM" id="SSF56935">
    <property type="entry name" value="Porins"/>
    <property type="match status" value="1"/>
</dbReference>
<dbReference type="Gene3D" id="2.40.170.20">
    <property type="entry name" value="TonB-dependent receptor, beta-barrel domain"/>
    <property type="match status" value="1"/>
</dbReference>
<comment type="similarity">
    <text evidence="4">Belongs to the TonB-dependent receptor family.</text>
</comment>
<feature type="domain" description="TonB-dependent receptor plug" evidence="6">
    <location>
        <begin position="138"/>
        <end position="226"/>
    </location>
</feature>
<protein>
    <recommendedName>
        <fullName evidence="9">TonB-dependent receptor</fullName>
    </recommendedName>
</protein>
<dbReference type="InterPro" id="IPR013784">
    <property type="entry name" value="Carb-bd-like_fold"/>
</dbReference>
<evidence type="ECO:0000256" key="3">
    <source>
        <dbReference type="ARBA" id="ARBA00023237"/>
    </source>
</evidence>